<reference evidence="22" key="1">
    <citation type="submission" date="2022-05" db="EMBL/GenBank/DDBJ databases">
        <title>The Musa troglodytarum L. genome provides insights into the mechanism of non-climacteric behaviour and enrichment of carotenoids.</title>
        <authorList>
            <person name="Wang J."/>
        </authorList>
    </citation>
    <scope>NUCLEOTIDE SEQUENCE</scope>
    <source>
        <tissue evidence="22">Leaf</tissue>
    </source>
</reference>
<keyword evidence="15" id="KW-0067">ATP-binding</keyword>
<evidence type="ECO:0000256" key="9">
    <source>
        <dbReference type="ARBA" id="ARBA00022640"/>
    </source>
</evidence>
<name>A0A9E7HDS6_9LILI</name>
<dbReference type="Pfam" id="PF13041">
    <property type="entry name" value="PPR_2"/>
    <property type="match status" value="8"/>
</dbReference>
<dbReference type="EC" id="2.7.2.4" evidence="6"/>
<comment type="subcellular location">
    <subcellularLocation>
        <location evidence="1">Plastid</location>
        <location evidence="1">Chloroplast</location>
    </subcellularLocation>
</comment>
<accession>A0A9E7HDS6</accession>
<evidence type="ECO:0000256" key="6">
    <source>
        <dbReference type="ARBA" id="ARBA00013059"/>
    </source>
</evidence>
<comment type="pathway">
    <text evidence="4 19">Amino-acid biosynthesis; L-threonine biosynthesis; L-threonine from L-aspartate: step 1/5.</text>
</comment>
<evidence type="ECO:0000313" key="23">
    <source>
        <dbReference type="Proteomes" id="UP001055439"/>
    </source>
</evidence>
<evidence type="ECO:0000256" key="2">
    <source>
        <dbReference type="ARBA" id="ARBA00004766"/>
    </source>
</evidence>
<dbReference type="Pfam" id="PF01535">
    <property type="entry name" value="PPR"/>
    <property type="match status" value="3"/>
</dbReference>
<evidence type="ECO:0000256" key="5">
    <source>
        <dbReference type="ARBA" id="ARBA00010122"/>
    </source>
</evidence>
<dbReference type="Pfam" id="PF00696">
    <property type="entry name" value="AA_kinase"/>
    <property type="match status" value="1"/>
</dbReference>
<keyword evidence="12" id="KW-0677">Repeat</keyword>
<comment type="function">
    <text evidence="18">Involved in the first step of essential amino acids lysine, threonine, methionine and isoleucine synthesis via the aspartate-family pathway.</text>
</comment>
<evidence type="ECO:0000256" key="3">
    <source>
        <dbReference type="ARBA" id="ARBA00004986"/>
    </source>
</evidence>
<dbReference type="PANTHER" id="PTHR47942">
    <property type="entry name" value="TETRATRICOPEPTIDE REPEAT (TPR)-LIKE SUPERFAMILY PROTEIN-RELATED"/>
    <property type="match status" value="1"/>
</dbReference>
<comment type="similarity">
    <text evidence="5">Belongs to the aspartokinase family.</text>
</comment>
<dbReference type="SUPFAM" id="SSF53633">
    <property type="entry name" value="Carbamate kinase-like"/>
    <property type="match status" value="1"/>
</dbReference>
<dbReference type="FunFam" id="3.40.1160.10:FF:000012">
    <property type="entry name" value="Aspartokinase"/>
    <property type="match status" value="1"/>
</dbReference>
<dbReference type="CDD" id="cd04244">
    <property type="entry name" value="AAK_AK-LysC-like"/>
    <property type="match status" value="1"/>
</dbReference>
<keyword evidence="7" id="KW-0150">Chloroplast</keyword>
<dbReference type="Gene3D" id="1.20.120.1320">
    <property type="entry name" value="Aspartokinase, catalytic domain"/>
    <property type="match status" value="1"/>
</dbReference>
<evidence type="ECO:0000256" key="16">
    <source>
        <dbReference type="ARBA" id="ARBA00022946"/>
    </source>
</evidence>
<evidence type="ECO:0000256" key="19">
    <source>
        <dbReference type="RuleBase" id="RU004249"/>
    </source>
</evidence>
<dbReference type="GO" id="GO:0004072">
    <property type="term" value="F:aspartate kinase activity"/>
    <property type="evidence" value="ECO:0007669"/>
    <property type="project" value="UniProtKB-EC"/>
</dbReference>
<evidence type="ECO:0000256" key="13">
    <source>
        <dbReference type="ARBA" id="ARBA00022741"/>
    </source>
</evidence>
<dbReference type="GO" id="GO:0005524">
    <property type="term" value="F:ATP binding"/>
    <property type="evidence" value="ECO:0007669"/>
    <property type="project" value="UniProtKB-KW"/>
</dbReference>
<evidence type="ECO:0000256" key="14">
    <source>
        <dbReference type="ARBA" id="ARBA00022777"/>
    </source>
</evidence>
<gene>
    <name evidence="22" type="ORF">MUK42_26259</name>
</gene>
<proteinExistence type="inferred from homology"/>
<evidence type="ECO:0000256" key="1">
    <source>
        <dbReference type="ARBA" id="ARBA00004229"/>
    </source>
</evidence>
<dbReference type="InterPro" id="IPR041746">
    <property type="entry name" value="AK-LysC-like"/>
</dbReference>
<dbReference type="SUPFAM" id="SSF48452">
    <property type="entry name" value="TPR-like"/>
    <property type="match status" value="1"/>
</dbReference>
<dbReference type="PROSITE" id="PS00324">
    <property type="entry name" value="ASPARTOKINASE"/>
    <property type="match status" value="1"/>
</dbReference>
<dbReference type="Pfam" id="PF12854">
    <property type="entry name" value="PPR_1"/>
    <property type="match status" value="3"/>
</dbReference>
<dbReference type="InterPro" id="IPR036393">
    <property type="entry name" value="AceGlu_kinase-like_sf"/>
</dbReference>
<keyword evidence="16" id="KW-0809">Transit peptide</keyword>
<dbReference type="GO" id="GO:0009088">
    <property type="term" value="P:threonine biosynthetic process"/>
    <property type="evidence" value="ECO:0007669"/>
    <property type="project" value="UniProtKB-KW"/>
</dbReference>
<dbReference type="InterPro" id="IPR054352">
    <property type="entry name" value="ACT_Aspartokinase"/>
</dbReference>
<dbReference type="InterPro" id="IPR042199">
    <property type="entry name" value="AsparK_Bifunc_asparK/hSer_DH"/>
</dbReference>
<comment type="catalytic activity">
    <reaction evidence="17">
        <text>L-aspartate + ATP = 4-phospho-L-aspartate + ADP</text>
        <dbReference type="Rhea" id="RHEA:23776"/>
        <dbReference type="ChEBI" id="CHEBI:29991"/>
        <dbReference type="ChEBI" id="CHEBI:30616"/>
        <dbReference type="ChEBI" id="CHEBI:57535"/>
        <dbReference type="ChEBI" id="CHEBI:456216"/>
        <dbReference type="EC" id="2.7.2.4"/>
    </reaction>
</comment>
<dbReference type="PANTHER" id="PTHR47942:SF16">
    <property type="entry name" value="PENTATRICOPEPTIDE REPEAT DOMAIN CONTAINING PROTEIN-RELATED"/>
    <property type="match status" value="1"/>
</dbReference>
<dbReference type="EMBL" id="CP097510">
    <property type="protein sequence ID" value="URE28209.1"/>
    <property type="molecule type" value="Genomic_DNA"/>
</dbReference>
<dbReference type="NCBIfam" id="TIGR00756">
    <property type="entry name" value="PPR"/>
    <property type="match status" value="20"/>
</dbReference>
<keyword evidence="13" id="KW-0547">Nucleotide-binding</keyword>
<dbReference type="Gene3D" id="3.40.1160.10">
    <property type="entry name" value="Acetylglutamate kinase-like"/>
    <property type="match status" value="1"/>
</dbReference>
<dbReference type="FunFam" id="3.30.70.260:FF:000016">
    <property type="entry name" value="Aspartokinase"/>
    <property type="match status" value="1"/>
</dbReference>
<dbReference type="FunFam" id="1.20.120.1320:FF:000001">
    <property type="entry name" value="Aspartokinase"/>
    <property type="match status" value="1"/>
</dbReference>
<keyword evidence="9" id="KW-0934">Plastid</keyword>
<dbReference type="InterPro" id="IPR002885">
    <property type="entry name" value="PPR_rpt"/>
</dbReference>
<evidence type="ECO:0000256" key="12">
    <source>
        <dbReference type="ARBA" id="ARBA00022737"/>
    </source>
</evidence>
<dbReference type="InterPro" id="IPR018042">
    <property type="entry name" value="Aspartate_kinase_CS"/>
</dbReference>
<dbReference type="InterPro" id="IPR047896">
    <property type="entry name" value="AK1_ACT_1"/>
</dbReference>
<dbReference type="SUPFAM" id="SSF55021">
    <property type="entry name" value="ACT-like"/>
    <property type="match status" value="2"/>
</dbReference>
<feature type="domain" description="Aspartokinase ACT" evidence="21">
    <location>
        <begin position="637"/>
        <end position="696"/>
    </location>
</feature>
<keyword evidence="14" id="KW-0418">Kinase</keyword>
<dbReference type="Proteomes" id="UP001055439">
    <property type="component" value="Chromosome 8"/>
</dbReference>
<evidence type="ECO:0000256" key="18">
    <source>
        <dbReference type="ARBA" id="ARBA00056387"/>
    </source>
</evidence>
<keyword evidence="8 19" id="KW-0028">Amino-acid biosynthesis</keyword>
<dbReference type="InterPro" id="IPR051222">
    <property type="entry name" value="PPR/CCM1_RNA-binding"/>
</dbReference>
<sequence>MHGNRPSARQIPVTRFDLLTRSVANRIKPSHSRSIRGPSPLESDLGRRFRKQAAASFASLSLLYIHVPPTSEFRRRVRSPRSLSPSLCLIVFLVVGGSARRREGEQQQIEALVQNPFFAFPLSPIYVPENHVMDHLNLIFDAGLGKKKISLLIPAMAVVAQFGGGACCGVVKLDSSTSLVFSTSFQSKVSFALSSTSFCRKREGICGKRRALKVCCEKRVSAVVEKDVALRQGADGNVEQLSIVMKFGGSSVASAERMKEVAGLILSFPEERPAIVLSAMGKTTNNLLLAGAKAVCCGVSNVSELHELSFVKELHLKTIDELGLESSIISDILVELEQLLKGIAMMKELTPRTRDYLVSFGECMSTRIFAAYLNKIGIKARQYDAFEIGFITTDDFTNADILEATYPAVAKRLHGDWTNDPAIPIITGFLGKGWKSGAVTTLGRGGSDLTATAIGKALGLREIQVWKDVDGVLTCDPNICPNAKPVPHLTFEEAAELAYFGAQVLHPQSMRPAREGDIPVRVKNSYNPRAPGTVITKARDMSKAVLTSIVLKSNVTMLDIVSTRMLGQYGFLAKVFSIFEDLGISVDCVATSEVSISLTLDPSKLWNRELIQQELDHVVEELEKIAVVHLLQHRSIISLIGNVQRSSLILEKAFDVLRKNGVNVQMISQGASKVNISLVVHDREAQQCIRALHSAFFDSGFLSEVEEAASSPSPAWKPHGYLAWGTDGTHNGASAACPIICATLLDEHQRVKTETETDSDSTINWLHIESNVLDEAEAEAASGRAVAMFRVTRARPLLLLLLRSGIIPRLRSQILPFCVSSESDVDDLAREISALLFGVGNWKAAMAASDIPRRLSPAAVSAVLRQGVGRAPDPKRLLDFFYWSGSQMVSPHALDSFAVLAIALCDSGLFPLAGGLLERMVETCPSPPSVLDHIAGCFSRDPRSNSAVFSVLIDAYRRAGLLKEAAEAALLMKGGAFAPSLRCCNALLKDLLRANSMDLFWKVHDFMSRAQLGHDVYTFTILIEAHLKVGNVDAAKNVFLEMEQKRCAPSAVTYNTLICGFCRVGALGDAFQLKEEMMKKGLAADNYTYSVLISGLCKNSQSIEARKLLDEISVRGLKPNVFIYSSLIDGFVRESKMIEAFKLKDEMMAAGVQPNMFTYNSLVRGVCKAGDIDKAHELLEEMDRMGCKPDTQTYNLVIEGYFKARSPREALRLLEEMKIRNVLPNLYTYSVMINGFCVSGESRQAEVLLTEMHENGLEPNAVIYSTLISGQCKEGRIMEAVRTFDKMADVNVPPDTFCYNSLIMGLCKAGNLEEAKKYFTQMQERGLSPNVFTYGALIDWHSKSGDMDGADELLQLMVARGIKPNDVILTTLIDGYCKSDNVAKAFSTFHSMFGRGVLPDVRTYTVLIHGLSKSGKIQEAFQAFSELQEKGLTPDVYTYGSLIFGLCKTGDMVKAVALHDEMCARGVEPNIVTYNALIDGFYKSGNIDGAKEYFKSVLAKGLVPTSVTYTTMIDGNCKAGNMSEAFVLYEQMLSRGISPDKFVYNVLISGCCKAGDMERALHLFSEMLPKGFVTVLTFNSLVDGFCKLGKLQEATKLLQQMVDKEVMPNNVTYTTLIDGYAKAGQLEEACRLLLEMQDRNIEPNSVTYTSLIDAHNKMGNTSAASALFEEMTANGVHPDEITYEVMIHVHCKEENLAEAFKFRDAIIAEGKQLSSAAYVKLLKSLCRSEKFSEALSMLNEMIEKGVKPSYSQSVMLVCSLDAAGFSDEANQFLNVMRSNGWVPMDASVSSLTNEGQDVPSMEVAR</sequence>
<feature type="domain" description="Aspartate/glutamate/uridylate kinase" evidence="20">
    <location>
        <begin position="243"/>
        <end position="524"/>
    </location>
</feature>
<comment type="pathway">
    <text evidence="3 19">Amino-acid biosynthesis; L-methionine biosynthesis via de novo pathway; L-homoserine from L-aspartate: step 1/3.</text>
</comment>
<evidence type="ECO:0000256" key="10">
    <source>
        <dbReference type="ARBA" id="ARBA00022679"/>
    </source>
</evidence>
<dbReference type="GO" id="GO:0009507">
    <property type="term" value="C:chloroplast"/>
    <property type="evidence" value="ECO:0007669"/>
    <property type="project" value="UniProtKB-SubCell"/>
</dbReference>
<dbReference type="Pfam" id="PF22468">
    <property type="entry name" value="ACT_9"/>
    <property type="match status" value="1"/>
</dbReference>
<organism evidence="22 23">
    <name type="scientific">Musa troglodytarum</name>
    <name type="common">fe'i banana</name>
    <dbReference type="NCBI Taxonomy" id="320322"/>
    <lineage>
        <taxon>Eukaryota</taxon>
        <taxon>Viridiplantae</taxon>
        <taxon>Streptophyta</taxon>
        <taxon>Embryophyta</taxon>
        <taxon>Tracheophyta</taxon>
        <taxon>Spermatophyta</taxon>
        <taxon>Magnoliopsida</taxon>
        <taxon>Liliopsida</taxon>
        <taxon>Zingiberales</taxon>
        <taxon>Musaceae</taxon>
        <taxon>Musa</taxon>
    </lineage>
</organism>
<evidence type="ECO:0000259" key="20">
    <source>
        <dbReference type="Pfam" id="PF00696"/>
    </source>
</evidence>
<evidence type="ECO:0000256" key="4">
    <source>
        <dbReference type="ARBA" id="ARBA00005139"/>
    </source>
</evidence>
<keyword evidence="11" id="KW-0791">Threonine biosynthesis</keyword>
<dbReference type="NCBIfam" id="TIGR00657">
    <property type="entry name" value="asp_kinases"/>
    <property type="match status" value="1"/>
</dbReference>
<evidence type="ECO:0000313" key="22">
    <source>
        <dbReference type="EMBL" id="URE28209.1"/>
    </source>
</evidence>
<evidence type="ECO:0000259" key="21">
    <source>
        <dbReference type="Pfam" id="PF22468"/>
    </source>
</evidence>
<dbReference type="OrthoDB" id="185373at2759"/>
<protein>
    <recommendedName>
        <fullName evidence="6">aspartate kinase</fullName>
        <ecNumber evidence="6">2.7.2.4</ecNumber>
    </recommendedName>
</protein>
<dbReference type="SUPFAM" id="SSF81901">
    <property type="entry name" value="HCP-like"/>
    <property type="match status" value="1"/>
</dbReference>
<dbReference type="CDD" id="cd04933">
    <property type="entry name" value="ACT_AK1-AT_1"/>
    <property type="match status" value="1"/>
</dbReference>
<dbReference type="InterPro" id="IPR011990">
    <property type="entry name" value="TPR-like_helical_dom_sf"/>
</dbReference>
<keyword evidence="10" id="KW-0808">Transferase</keyword>
<dbReference type="Gene3D" id="3.30.70.260">
    <property type="match status" value="2"/>
</dbReference>
<dbReference type="Gene3D" id="1.25.40.10">
    <property type="entry name" value="Tetratricopeptide repeat domain"/>
    <property type="match status" value="9"/>
</dbReference>
<keyword evidence="23" id="KW-1185">Reference proteome</keyword>
<evidence type="ECO:0000256" key="17">
    <source>
        <dbReference type="ARBA" id="ARBA00047872"/>
    </source>
</evidence>
<dbReference type="InterPro" id="IPR001048">
    <property type="entry name" value="Asp/Glu/Uridylate_kinase"/>
</dbReference>
<comment type="pathway">
    <text evidence="2 19">Amino-acid biosynthesis; L-lysine biosynthesis via DAP pathway; (S)-tetrahydrodipicolinate from L-aspartate: step 1/4.</text>
</comment>
<evidence type="ECO:0000256" key="8">
    <source>
        <dbReference type="ARBA" id="ARBA00022605"/>
    </source>
</evidence>
<dbReference type="FunFam" id="3.30.70.260:FF:000020">
    <property type="entry name" value="Aspartokinase 1"/>
    <property type="match status" value="1"/>
</dbReference>
<dbReference type="InterPro" id="IPR001341">
    <property type="entry name" value="Asp_kinase"/>
</dbReference>
<evidence type="ECO:0000256" key="11">
    <source>
        <dbReference type="ARBA" id="ARBA00022697"/>
    </source>
</evidence>
<evidence type="ECO:0000256" key="15">
    <source>
        <dbReference type="ARBA" id="ARBA00022840"/>
    </source>
</evidence>
<evidence type="ECO:0000256" key="7">
    <source>
        <dbReference type="ARBA" id="ARBA00022528"/>
    </source>
</evidence>
<dbReference type="InterPro" id="IPR045865">
    <property type="entry name" value="ACT-like_dom_sf"/>
</dbReference>